<sequence>MIGEDYRQMIGEYAQVTGMRLFAAKIEGIEARYRDELAKDKRREQAARVAALNNKQEGKK</sequence>
<reference evidence="1 2" key="1">
    <citation type="submission" date="2020-02" db="EMBL/GenBank/DDBJ databases">
        <authorList>
            <person name="Yang Z."/>
        </authorList>
    </citation>
    <scope>NUCLEOTIDE SEQUENCE [LARGE SCALE GENOMIC DNA]</scope>
    <source>
        <strain evidence="1 2">HX-7-9</strain>
    </source>
</reference>
<dbReference type="RefSeq" id="WP_163317016.1">
    <property type="nucleotide sequence ID" value="NZ_JAAGAA010000012.1"/>
</dbReference>
<accession>A0A6B2KUX4</accession>
<name>A0A6B2KUX4_9NEIS</name>
<organism evidence="1 2">
    <name type="scientific">Crenobacter caeni</name>
    <dbReference type="NCBI Taxonomy" id="2705474"/>
    <lineage>
        <taxon>Bacteria</taxon>
        <taxon>Pseudomonadati</taxon>
        <taxon>Pseudomonadota</taxon>
        <taxon>Betaproteobacteria</taxon>
        <taxon>Neisseriales</taxon>
        <taxon>Neisseriaceae</taxon>
        <taxon>Crenobacter</taxon>
    </lineage>
</organism>
<evidence type="ECO:0000313" key="1">
    <source>
        <dbReference type="EMBL" id="NDV13757.1"/>
    </source>
</evidence>
<keyword evidence="2" id="KW-1185">Reference proteome</keyword>
<protein>
    <submittedName>
        <fullName evidence="1">Uncharacterized protein</fullName>
    </submittedName>
</protein>
<dbReference type="EMBL" id="JAAGAA010000012">
    <property type="protein sequence ID" value="NDV13757.1"/>
    <property type="molecule type" value="Genomic_DNA"/>
</dbReference>
<evidence type="ECO:0000313" key="2">
    <source>
        <dbReference type="Proteomes" id="UP000482578"/>
    </source>
</evidence>
<proteinExistence type="predicted"/>
<comment type="caution">
    <text evidence="1">The sequence shown here is derived from an EMBL/GenBank/DDBJ whole genome shotgun (WGS) entry which is preliminary data.</text>
</comment>
<dbReference type="AlphaFoldDB" id="A0A6B2KUX4"/>
<dbReference type="Proteomes" id="UP000482578">
    <property type="component" value="Unassembled WGS sequence"/>
</dbReference>
<gene>
    <name evidence="1" type="ORF">GZH52_13305</name>
</gene>